<dbReference type="EC" id="2.1.1.37" evidence="1"/>
<evidence type="ECO:0000256" key="3">
    <source>
        <dbReference type="ARBA" id="ARBA00022679"/>
    </source>
</evidence>
<keyword evidence="5" id="KW-0479">Metal-binding</keyword>
<dbReference type="PROSITE" id="PS00028">
    <property type="entry name" value="ZINC_FINGER_C2H2_1"/>
    <property type="match status" value="1"/>
</dbReference>
<dbReference type="HOGENOM" id="CLU_012943_2_1_1"/>
<protein>
    <recommendedName>
        <fullName evidence="1">DNA (cytosine-5-)-methyltransferase</fullName>
        <ecNumber evidence="1">2.1.1.37</ecNumber>
    </recommendedName>
</protein>
<evidence type="ECO:0000313" key="10">
    <source>
        <dbReference type="Proteomes" id="UP000006753"/>
    </source>
</evidence>
<evidence type="ECO:0000256" key="6">
    <source>
        <dbReference type="PROSITE-ProRule" id="PRU01016"/>
    </source>
</evidence>
<evidence type="ECO:0000256" key="1">
    <source>
        <dbReference type="ARBA" id="ARBA00011975"/>
    </source>
</evidence>
<dbReference type="PROSITE" id="PS51679">
    <property type="entry name" value="SAM_MT_C5"/>
    <property type="match status" value="1"/>
</dbReference>
<dbReference type="GO" id="GO:0003677">
    <property type="term" value="F:DNA binding"/>
    <property type="evidence" value="ECO:0007669"/>
    <property type="project" value="TreeGrafter"/>
</dbReference>
<dbReference type="Pfam" id="PF00145">
    <property type="entry name" value="DNA_methylase"/>
    <property type="match status" value="2"/>
</dbReference>
<accession>K1WPI1</accession>
<gene>
    <name evidence="9" type="ORF">MBM_02777</name>
</gene>
<feature type="region of interest" description="Disordered" evidence="7">
    <location>
        <begin position="14"/>
        <end position="72"/>
    </location>
</feature>
<dbReference type="Gene3D" id="3.90.120.10">
    <property type="entry name" value="DNA Methylase, subunit A, domain 2"/>
    <property type="match status" value="1"/>
</dbReference>
<dbReference type="AlphaFoldDB" id="K1WPI1"/>
<evidence type="ECO:0000256" key="7">
    <source>
        <dbReference type="SAM" id="MobiDB-lite"/>
    </source>
</evidence>
<evidence type="ECO:0000313" key="9">
    <source>
        <dbReference type="EMBL" id="EKD19540.1"/>
    </source>
</evidence>
<keyword evidence="5" id="KW-0862">Zinc</keyword>
<dbReference type="GO" id="GO:0032259">
    <property type="term" value="P:methylation"/>
    <property type="evidence" value="ECO:0007669"/>
    <property type="project" value="UniProtKB-KW"/>
</dbReference>
<keyword evidence="5" id="KW-0863">Zinc-finger</keyword>
<evidence type="ECO:0000256" key="2">
    <source>
        <dbReference type="ARBA" id="ARBA00022603"/>
    </source>
</evidence>
<evidence type="ECO:0000259" key="8">
    <source>
        <dbReference type="PROSITE" id="PS50157"/>
    </source>
</evidence>
<dbReference type="InterPro" id="IPR050390">
    <property type="entry name" value="C5-Methyltransferase"/>
</dbReference>
<dbReference type="InterPro" id="IPR013087">
    <property type="entry name" value="Znf_C2H2_type"/>
</dbReference>
<feature type="compositionally biased region" description="Low complexity" evidence="7">
    <location>
        <begin position="45"/>
        <end position="68"/>
    </location>
</feature>
<dbReference type="eggNOG" id="ENOG502RYYW">
    <property type="taxonomic scope" value="Eukaryota"/>
</dbReference>
<feature type="active site" evidence="6">
    <location>
        <position position="586"/>
    </location>
</feature>
<keyword evidence="3 6" id="KW-0808">Transferase</keyword>
<dbReference type="Gene3D" id="3.40.50.150">
    <property type="entry name" value="Vaccinia Virus protein VP39"/>
    <property type="match status" value="1"/>
</dbReference>
<dbReference type="GO" id="GO:0008270">
    <property type="term" value="F:zinc ion binding"/>
    <property type="evidence" value="ECO:0007669"/>
    <property type="project" value="UniProtKB-KW"/>
</dbReference>
<dbReference type="SUPFAM" id="SSF53335">
    <property type="entry name" value="S-adenosyl-L-methionine-dependent methyltransferases"/>
    <property type="match status" value="1"/>
</dbReference>
<dbReference type="InParanoid" id="K1WPI1"/>
<keyword evidence="4 6" id="KW-0949">S-adenosyl-L-methionine</keyword>
<dbReference type="GO" id="GO:0003886">
    <property type="term" value="F:DNA (cytosine-5-)-methyltransferase activity"/>
    <property type="evidence" value="ECO:0007669"/>
    <property type="project" value="UniProtKB-EC"/>
</dbReference>
<proteinExistence type="inferred from homology"/>
<feature type="region of interest" description="Disordered" evidence="7">
    <location>
        <begin position="686"/>
        <end position="710"/>
    </location>
</feature>
<dbReference type="PANTHER" id="PTHR10629">
    <property type="entry name" value="CYTOSINE-SPECIFIC METHYLTRANSFERASE"/>
    <property type="match status" value="1"/>
</dbReference>
<dbReference type="GO" id="GO:0005634">
    <property type="term" value="C:nucleus"/>
    <property type="evidence" value="ECO:0007669"/>
    <property type="project" value="TreeGrafter"/>
</dbReference>
<evidence type="ECO:0000256" key="5">
    <source>
        <dbReference type="PROSITE-ProRule" id="PRU00042"/>
    </source>
</evidence>
<dbReference type="KEGG" id="mbe:MBM_02777"/>
<dbReference type="PROSITE" id="PS00095">
    <property type="entry name" value="C5_MTASE_2"/>
    <property type="match status" value="1"/>
</dbReference>
<evidence type="ECO:0000256" key="4">
    <source>
        <dbReference type="ARBA" id="ARBA00022691"/>
    </source>
</evidence>
<keyword evidence="10" id="KW-1185">Reference proteome</keyword>
<feature type="domain" description="C2H2-type" evidence="8">
    <location>
        <begin position="418"/>
        <end position="446"/>
    </location>
</feature>
<feature type="region of interest" description="Disordered" evidence="7">
    <location>
        <begin position="107"/>
        <end position="135"/>
    </location>
</feature>
<dbReference type="PANTHER" id="PTHR10629:SF52">
    <property type="entry name" value="DNA (CYTOSINE-5)-METHYLTRANSFERASE 1"/>
    <property type="match status" value="1"/>
</dbReference>
<dbReference type="Proteomes" id="UP000006753">
    <property type="component" value="Unassembled WGS sequence"/>
</dbReference>
<dbReference type="STRING" id="1072389.K1WPI1"/>
<dbReference type="InterPro" id="IPR029063">
    <property type="entry name" value="SAM-dependent_MTases_sf"/>
</dbReference>
<organism evidence="9 10">
    <name type="scientific">Marssonina brunnea f. sp. multigermtubi (strain MB_m1)</name>
    <name type="common">Marssonina leaf spot fungus</name>
    <dbReference type="NCBI Taxonomy" id="1072389"/>
    <lineage>
        <taxon>Eukaryota</taxon>
        <taxon>Fungi</taxon>
        <taxon>Dikarya</taxon>
        <taxon>Ascomycota</taxon>
        <taxon>Pezizomycotina</taxon>
        <taxon>Leotiomycetes</taxon>
        <taxon>Helotiales</taxon>
        <taxon>Drepanopezizaceae</taxon>
        <taxon>Drepanopeziza</taxon>
    </lineage>
</organism>
<dbReference type="InterPro" id="IPR031303">
    <property type="entry name" value="C5_meth_CS"/>
</dbReference>
<dbReference type="OrthoDB" id="414133at2759"/>
<keyword evidence="2 6" id="KW-0489">Methyltransferase</keyword>
<name>K1WPI1_MARBU</name>
<reference evidence="9 10" key="1">
    <citation type="journal article" date="2012" name="BMC Genomics">
        <title>Sequencing the genome of Marssonina brunnea reveals fungus-poplar co-evolution.</title>
        <authorList>
            <person name="Zhu S."/>
            <person name="Cao Y.-Z."/>
            <person name="Jiang C."/>
            <person name="Tan B.-Y."/>
            <person name="Wang Z."/>
            <person name="Feng S."/>
            <person name="Zhang L."/>
            <person name="Su X.-H."/>
            <person name="Brejova B."/>
            <person name="Vinar T."/>
            <person name="Xu M."/>
            <person name="Wang M.-X."/>
            <person name="Zhang S.-G."/>
            <person name="Huang M.-R."/>
            <person name="Wu R."/>
            <person name="Zhou Y."/>
        </authorList>
    </citation>
    <scope>NUCLEOTIDE SEQUENCE [LARGE SCALE GENOMIC DNA]</scope>
    <source>
        <strain evidence="9 10">MB_m1</strain>
    </source>
</reference>
<dbReference type="InterPro" id="IPR001525">
    <property type="entry name" value="C5_MeTfrase"/>
</dbReference>
<dbReference type="GO" id="GO:0044027">
    <property type="term" value="P:negative regulation of gene expression via chromosomal CpG island methylation"/>
    <property type="evidence" value="ECO:0007669"/>
    <property type="project" value="TreeGrafter"/>
</dbReference>
<dbReference type="EMBL" id="JH921431">
    <property type="protein sequence ID" value="EKD19540.1"/>
    <property type="molecule type" value="Genomic_DNA"/>
</dbReference>
<comment type="similarity">
    <text evidence="6">Belongs to the class I-like SAM-binding methyltransferase superfamily. C5-methyltransferase family.</text>
</comment>
<dbReference type="GeneID" id="18758712"/>
<dbReference type="PROSITE" id="PS50157">
    <property type="entry name" value="ZINC_FINGER_C2H2_2"/>
    <property type="match status" value="1"/>
</dbReference>
<sequence length="830" mass="93544">MPNIPGTLYILGDDGLPRLDPHARSAPSEVEPSVSFKRSRAPSTLSSCTLVNSPSSSLSPVSTPMTSPDDSDLEVEIIEVRSCKPSAPKKRIRSHELVPALLSDVEGLGPTPVTDQVPRQRRYDPARPQSRVPDSEIIDIDLIDDESPGGANNMDDFEDRLERQYFRRPEAQGPQSSRNRRLNVLRPPQRNAAVVLPFVEIEKHKLRNMELKPGKTIEFLDGSFLKVAKVILNVETDEVTLRGWLLKRCKDLNGLVPKKLNELCYMLEVDHDDHRGVWEQSMVEKGLYGLIRIRQLICTNFPMPQLGFSRLHLQFDTKEENMAYVRDFERVVVRWKFVTFYDNALDRSKKWEKVYPFHVRKRCLERLAEPECTPGCFMRLAELRKAWQGDTVVLRGADPQVSQPKARPAPRGAHHHNYECHECGDGFDTAEDLFSHFQRLHESKVQEKPKPRASRQRRHSIIEILDEDEDEKLNVSREEIEDIRVRLRSVLSTDEGANAPAASRTEHGRSSYTYGDAFCGAGGTTSGAVAAGLRVIWGLDLDKNAGQTWRHNFPQATHYELWVHELMALREADGFRVDILHMSPPCQVFSPMHARPGNNDQQNFDSLFACDAIVNKARPRIITLEQTFGILHPKFQAAFHSLVQIFTSYGYAVSWQLVQFQYYGLAQTRRRLIIFAACPGETLPQVPAYTHSEDGSRSSRSSSRSDGPLQPLNTVAAVLQSIPRGAPNHDVHAVRDMGKGRWDARTTISTLCCDGGTKGYPDGSRGLTLRELAALQSFPHDHAFRGAYVKKQIGNAVPPLVARVLFMAVVRHLEERDRAEGIRGGLAVGY</sequence>